<reference evidence="9 16" key="6">
    <citation type="submission" date="2019-12" db="EMBL/GenBank/DDBJ databases">
        <title>Complete Genome Sequences of Lactobacillus strains, C25 and P38, Isolated from Chicken Cecum.</title>
        <authorList>
            <person name="Hassan H.M."/>
            <person name="Mendoza M."/>
            <person name="Rezvani M."/>
            <person name="Koci M.D."/>
            <person name="Dickey A.N."/>
            <person name="Scholl E.H."/>
        </authorList>
    </citation>
    <scope>NUCLEOTIDE SEQUENCE [LARGE SCALE GENOMIC DNA]</scope>
    <source>
        <strain evidence="9 16">C25</strain>
    </source>
</reference>
<evidence type="ECO:0000313" key="2">
    <source>
        <dbReference type="EMBL" id="HJF09925.1"/>
    </source>
</evidence>
<evidence type="ECO:0000313" key="8">
    <source>
        <dbReference type="EMBL" id="PJZ13508.1"/>
    </source>
</evidence>
<reference evidence="5" key="7">
    <citation type="submission" date="2020-07" db="EMBL/GenBank/DDBJ databases">
        <title>Comparative genomics analyses of Lactobacillus crispatus isolated from different ecological niches.</title>
        <authorList>
            <person name="Mancino W."/>
            <person name="Mancabelli L."/>
            <person name="Lugli G.A."/>
            <person name="Milani C."/>
            <person name="Viappiani A."/>
            <person name="Anzalone R."/>
            <person name="Longhi G."/>
            <person name="Ventura M."/>
            <person name="Turroni F."/>
        </authorList>
    </citation>
    <scope>NUCLEOTIDE SEQUENCE</scope>
    <source>
        <strain evidence="5">LB65</strain>
    </source>
</reference>
<dbReference type="Pfam" id="PF13420">
    <property type="entry name" value="Acetyltransf_4"/>
    <property type="match status" value="1"/>
</dbReference>
<evidence type="ECO:0000313" key="4">
    <source>
        <dbReference type="EMBL" id="KAB1965130.1"/>
    </source>
</evidence>
<dbReference type="Proteomes" id="UP000784793">
    <property type="component" value="Unassembled WGS sequence"/>
</dbReference>
<evidence type="ECO:0000313" key="12">
    <source>
        <dbReference type="Proteomes" id="UP000231914"/>
    </source>
</evidence>
<keyword evidence="10" id="KW-0808">Transferase</keyword>
<dbReference type="EMBL" id="LYQW01000007">
    <property type="protein sequence ID" value="OXC23590.1"/>
    <property type="molecule type" value="Genomic_DNA"/>
</dbReference>
<feature type="domain" description="N-acetyltransferase" evidence="1">
    <location>
        <begin position="8"/>
        <end position="144"/>
    </location>
</feature>
<evidence type="ECO:0000313" key="14">
    <source>
        <dbReference type="Proteomes" id="UP000322051"/>
    </source>
</evidence>
<evidence type="ECO:0000313" key="3">
    <source>
        <dbReference type="EMBL" id="KAA8797384.1"/>
    </source>
</evidence>
<reference evidence="4 15" key="5">
    <citation type="submission" date="2019-09" db="EMBL/GenBank/DDBJ databases">
        <title>Investigation of probiotic properties of different lactic acid bacteria.</title>
        <authorList>
            <person name="Jaomanjaka F."/>
            <person name="Blanc P."/>
        </authorList>
    </citation>
    <scope>NUCLEOTIDE SEQUENCE [LARGE SCALE GENOMIC DNA]</scope>
    <source>
        <strain evidence="4 15">BIO6272</strain>
    </source>
</reference>
<name>A0A1C2D2V8_9LACO</name>
<dbReference type="EMBL" id="VUAO01000018">
    <property type="protein sequence ID" value="KAA8797384.1"/>
    <property type="molecule type" value="Genomic_DNA"/>
</dbReference>
<dbReference type="RefSeq" id="WP_005723985.1">
    <property type="nucleotide sequence ID" value="NZ_CAZZQD010000001.1"/>
</dbReference>
<accession>A0A1C2D2V8</accession>
<reference evidence="7 11" key="1">
    <citation type="submission" date="2016-05" db="EMBL/GenBank/DDBJ databases">
        <authorList>
            <person name="Johnson T.J."/>
            <person name="Youmans B.P."/>
            <person name="Case K.A."/>
        </authorList>
    </citation>
    <scope>NUCLEOTIDE SEQUENCE [LARGE SCALE GENOMIC DNA]</scope>
    <source>
        <strain evidence="7 11">UMNLC6</strain>
    </source>
</reference>
<reference evidence="8 12" key="2">
    <citation type="submission" date="2016-10" db="EMBL/GenBank/DDBJ databases">
        <title>WGS of isloates from the oral cavity of healthy individuals.</title>
        <authorList>
            <person name="Sharma S."/>
            <person name="Pal V.K."/>
            <person name="Patil P.B."/>
            <person name="Korpole S."/>
            <person name="Grover V."/>
        </authorList>
    </citation>
    <scope>NUCLEOTIDE SEQUENCE [LARGE SCALE GENOMIC DNA]</scope>
    <source>
        <strain evidence="8 12">DISK12</strain>
    </source>
</reference>
<evidence type="ECO:0000313" key="9">
    <source>
        <dbReference type="EMBL" id="QHQ67206.1"/>
    </source>
</evidence>
<evidence type="ECO:0000313" key="7">
    <source>
        <dbReference type="EMBL" id="OXC23590.1"/>
    </source>
</evidence>
<dbReference type="InterPro" id="IPR016181">
    <property type="entry name" value="Acyl_CoA_acyltransferase"/>
</dbReference>
<accession>A0A6P1TSR2</accession>
<evidence type="ECO:0000313" key="6">
    <source>
        <dbReference type="EMBL" id="MDK6502296.1"/>
    </source>
</evidence>
<reference evidence="6" key="10">
    <citation type="submission" date="2023-05" db="EMBL/GenBank/DDBJ databases">
        <title>Cataloging the Phylogenetic Diversity of Human Bladder Bacteria.</title>
        <authorList>
            <person name="Du J."/>
        </authorList>
    </citation>
    <scope>NUCLEOTIDE SEQUENCE</scope>
    <source>
        <strain evidence="6">UMB9226</strain>
    </source>
</reference>
<evidence type="ECO:0000259" key="1">
    <source>
        <dbReference type="PROSITE" id="PS51186"/>
    </source>
</evidence>
<dbReference type="Proteomes" id="UP000198437">
    <property type="component" value="Unassembled WGS sequence"/>
</dbReference>
<dbReference type="AlphaFoldDB" id="A0A1C2D2V8"/>
<dbReference type="GO" id="GO:0016747">
    <property type="term" value="F:acyltransferase activity, transferring groups other than amino-acyl groups"/>
    <property type="evidence" value="ECO:0007669"/>
    <property type="project" value="InterPro"/>
</dbReference>
<dbReference type="EMBL" id="DYXB01000065">
    <property type="protein sequence ID" value="HJF09925.1"/>
    <property type="molecule type" value="Genomic_DNA"/>
</dbReference>
<reference evidence="2" key="9">
    <citation type="submission" date="2021-09" db="EMBL/GenBank/DDBJ databases">
        <authorList>
            <person name="Gilroy R."/>
        </authorList>
    </citation>
    <scope>NUCLEOTIDE SEQUENCE</scope>
    <source>
        <strain evidence="2">CHK194-22301</strain>
    </source>
</reference>
<evidence type="ECO:0000313" key="11">
    <source>
        <dbReference type="Proteomes" id="UP000198437"/>
    </source>
</evidence>
<reference evidence="10 13" key="3">
    <citation type="submission" date="2017-06" db="EMBL/GenBank/DDBJ databases">
        <authorList>
            <person name="Swanenburg J."/>
            <person name="Kort R."/>
        </authorList>
    </citation>
    <scope>NUCLEOTIDE SEQUENCE [LARGE SCALE GENOMIC DNA]</scope>
    <source>
        <strain evidence="10 13">RL05</strain>
    </source>
</reference>
<sequence>MDKNSDRLTLVPYFPNEKQTLKWYQDPKICKQVDNIDTVYDLTKLRRMYEYLSVHGWCYYIQYQGKLIGDCTLLKDGEISIVICKEYQNLHLGRKCVDKLVQLARIQKMTQVKAHIYDFNIQSKKMFTRMGFKEQQPDWYSYDL</sequence>
<evidence type="ECO:0000313" key="15">
    <source>
        <dbReference type="Proteomes" id="UP000430323"/>
    </source>
</evidence>
<dbReference type="Proteomes" id="UP000231914">
    <property type="component" value="Unassembled WGS sequence"/>
</dbReference>
<dbReference type="Proteomes" id="UP000464915">
    <property type="component" value="Chromosome"/>
</dbReference>
<dbReference type="Proteomes" id="UP000322051">
    <property type="component" value="Unassembled WGS sequence"/>
</dbReference>
<dbReference type="Gene3D" id="3.40.630.30">
    <property type="match status" value="1"/>
</dbReference>
<evidence type="ECO:0000313" key="10">
    <source>
        <dbReference type="EMBL" id="TDN34485.1"/>
    </source>
</evidence>
<dbReference type="EMBL" id="JACCPP010000002">
    <property type="protein sequence ID" value="MBI1707059.1"/>
    <property type="molecule type" value="Genomic_DNA"/>
</dbReference>
<dbReference type="Proteomes" id="UP001194414">
    <property type="component" value="Unassembled WGS sequence"/>
</dbReference>
<dbReference type="InterPro" id="IPR000182">
    <property type="entry name" value="GNAT_dom"/>
</dbReference>
<gene>
    <name evidence="7" type="ORF">AYP82_06935</name>
    <name evidence="8" type="ORF">BHU41_01610</name>
    <name evidence="10" type="ORF">CEE75_00545</name>
    <name evidence="3" type="ORF">F1C02_07525</name>
    <name evidence="4" type="ORF">F8251_10645</name>
    <name evidence="9" type="ORF">GSR61_00480</name>
    <name evidence="5" type="ORF">HYQ56_0036</name>
    <name evidence="2" type="ORF">K8V23_03885</name>
    <name evidence="6" type="ORF">QP235_03645</name>
</gene>
<proteinExistence type="predicted"/>
<dbReference type="EMBL" id="JASOGN010000010">
    <property type="protein sequence ID" value="MDK6502296.1"/>
    <property type="molecule type" value="Genomic_DNA"/>
</dbReference>
<protein>
    <submittedName>
        <fullName evidence="2 5">Acetyltransferase</fullName>
    </submittedName>
    <submittedName>
        <fullName evidence="7">GNAT family acetyltransferase</fullName>
    </submittedName>
    <submittedName>
        <fullName evidence="10">N-acetyltransferase</fullName>
    </submittedName>
</protein>
<dbReference type="EMBL" id="WBOB01000125">
    <property type="protein sequence ID" value="KAB1965130.1"/>
    <property type="molecule type" value="Genomic_DNA"/>
</dbReference>
<organism evidence="10 13">
    <name type="scientific">Lactobacillus crispatus</name>
    <dbReference type="NCBI Taxonomy" id="47770"/>
    <lineage>
        <taxon>Bacteria</taxon>
        <taxon>Bacillati</taxon>
        <taxon>Bacillota</taxon>
        <taxon>Bacilli</taxon>
        <taxon>Lactobacillales</taxon>
        <taxon>Lactobacillaceae</taxon>
        <taxon>Lactobacillus</taxon>
    </lineage>
</organism>
<reference evidence="2" key="8">
    <citation type="journal article" date="2021" name="PeerJ">
        <title>Extensive microbial diversity within the chicken gut microbiome revealed by metagenomics and culture.</title>
        <authorList>
            <person name="Gilroy R."/>
            <person name="Ravi A."/>
            <person name="Getino M."/>
            <person name="Pursley I."/>
            <person name="Horton D.L."/>
            <person name="Alikhan N.F."/>
            <person name="Baker D."/>
            <person name="Gharbi K."/>
            <person name="Hall N."/>
            <person name="Watson M."/>
            <person name="Adriaenssens E.M."/>
            <person name="Foster-Nyarko E."/>
            <person name="Jarju S."/>
            <person name="Secka A."/>
            <person name="Antonio M."/>
            <person name="Oren A."/>
            <person name="Chaudhuri R.R."/>
            <person name="La Ragione R."/>
            <person name="Hildebrand F."/>
            <person name="Pallen M.J."/>
        </authorList>
    </citation>
    <scope>NUCLEOTIDE SEQUENCE</scope>
    <source>
        <strain evidence="2">CHK194-22301</strain>
    </source>
</reference>
<reference evidence="3 14" key="4">
    <citation type="submission" date="2019-09" db="EMBL/GenBank/DDBJ databases">
        <title>Comparative analysis of L. crispatus genomes revealed niche specific adaptation to different host and body sites.</title>
        <authorList>
            <person name="Pan M."/>
            <person name="Hidalgo-Cantabrana C."/>
            <person name="Barrangou R."/>
        </authorList>
    </citation>
    <scope>NUCLEOTIDE SEQUENCE [LARGE SCALE GENOMIC DNA]</scope>
    <source>
        <strain evidence="3 14">NCK973</strain>
    </source>
</reference>
<evidence type="ECO:0000313" key="16">
    <source>
        <dbReference type="Proteomes" id="UP000464915"/>
    </source>
</evidence>
<dbReference type="EMBL" id="NKLP01000008">
    <property type="protein sequence ID" value="TDN34485.1"/>
    <property type="molecule type" value="Genomic_DNA"/>
</dbReference>
<evidence type="ECO:0000313" key="5">
    <source>
        <dbReference type="EMBL" id="MBI1707059.1"/>
    </source>
</evidence>
<dbReference type="SUPFAM" id="SSF55729">
    <property type="entry name" value="Acyl-CoA N-acyltransferases (Nat)"/>
    <property type="match status" value="1"/>
</dbReference>
<dbReference type="PROSITE" id="PS51186">
    <property type="entry name" value="GNAT"/>
    <property type="match status" value="1"/>
</dbReference>
<dbReference type="OMA" id="CKQVDNI"/>
<dbReference type="Proteomes" id="UP000295195">
    <property type="component" value="Unassembled WGS sequence"/>
</dbReference>
<evidence type="ECO:0000313" key="13">
    <source>
        <dbReference type="Proteomes" id="UP000295195"/>
    </source>
</evidence>
<dbReference type="EMBL" id="MKXG01000314">
    <property type="protein sequence ID" value="PJZ13508.1"/>
    <property type="molecule type" value="Genomic_DNA"/>
</dbReference>
<dbReference type="Proteomes" id="UP001230300">
    <property type="component" value="Unassembled WGS sequence"/>
</dbReference>
<dbReference type="EMBL" id="CP047142">
    <property type="protein sequence ID" value="QHQ67206.1"/>
    <property type="molecule type" value="Genomic_DNA"/>
</dbReference>
<dbReference type="Proteomes" id="UP000430323">
    <property type="component" value="Unassembled WGS sequence"/>
</dbReference>